<evidence type="ECO:0000256" key="3">
    <source>
        <dbReference type="ARBA" id="ARBA00022614"/>
    </source>
</evidence>
<evidence type="ECO:0000259" key="12">
    <source>
        <dbReference type="PROSITE" id="PS50104"/>
    </source>
</evidence>
<dbReference type="SUPFAM" id="SSF52047">
    <property type="entry name" value="RNI-like"/>
    <property type="match status" value="1"/>
</dbReference>
<dbReference type="InterPro" id="IPR001611">
    <property type="entry name" value="Leu-rich_rpt"/>
</dbReference>
<keyword evidence="4" id="KW-0812">Transmembrane</keyword>
<dbReference type="PANTHER" id="PTHR24365:SF541">
    <property type="entry name" value="PROTEIN TOLL-RELATED"/>
    <property type="match status" value="1"/>
</dbReference>
<dbReference type="Pfam" id="PF13855">
    <property type="entry name" value="LRR_8"/>
    <property type="match status" value="1"/>
</dbReference>
<dbReference type="PANTHER" id="PTHR24365">
    <property type="entry name" value="TOLL-LIKE RECEPTOR"/>
    <property type="match status" value="1"/>
</dbReference>
<keyword evidence="7" id="KW-1133">Transmembrane helix</keyword>
<dbReference type="GO" id="GO:0038023">
    <property type="term" value="F:signaling receptor activity"/>
    <property type="evidence" value="ECO:0007669"/>
    <property type="project" value="TreeGrafter"/>
</dbReference>
<comment type="similarity">
    <text evidence="2">Belongs to the Toll-like receptor family.</text>
</comment>
<dbReference type="InterPro" id="IPR003591">
    <property type="entry name" value="Leu-rich_rpt_typical-subtyp"/>
</dbReference>
<dbReference type="Proteomes" id="UP000095280">
    <property type="component" value="Unplaced"/>
</dbReference>
<dbReference type="GO" id="GO:0005886">
    <property type="term" value="C:plasma membrane"/>
    <property type="evidence" value="ECO:0007669"/>
    <property type="project" value="TreeGrafter"/>
</dbReference>
<evidence type="ECO:0000256" key="1">
    <source>
        <dbReference type="ARBA" id="ARBA00004167"/>
    </source>
</evidence>
<evidence type="ECO:0000256" key="9">
    <source>
        <dbReference type="ARBA" id="ARBA00023170"/>
    </source>
</evidence>
<dbReference type="SUPFAM" id="SSF52200">
    <property type="entry name" value="Toll/Interleukin receptor TIR domain"/>
    <property type="match status" value="1"/>
</dbReference>
<keyword evidence="3" id="KW-0433">Leucine-rich repeat</keyword>
<evidence type="ECO:0000256" key="5">
    <source>
        <dbReference type="ARBA" id="ARBA00022729"/>
    </source>
</evidence>
<evidence type="ECO:0000256" key="11">
    <source>
        <dbReference type="SAM" id="MobiDB-lite"/>
    </source>
</evidence>
<keyword evidence="6" id="KW-0677">Repeat</keyword>
<name>A0A1I8HEG2_9PLAT</name>
<evidence type="ECO:0000256" key="4">
    <source>
        <dbReference type="ARBA" id="ARBA00022692"/>
    </source>
</evidence>
<proteinExistence type="inferred from homology"/>
<feature type="domain" description="TIR" evidence="12">
    <location>
        <begin position="1170"/>
        <end position="1316"/>
    </location>
</feature>
<dbReference type="Gene3D" id="3.80.10.10">
    <property type="entry name" value="Ribonuclease Inhibitor"/>
    <property type="match status" value="3"/>
</dbReference>
<accession>A0A1I8HEG2</accession>
<feature type="compositionally biased region" description="Low complexity" evidence="11">
    <location>
        <begin position="1484"/>
        <end position="1508"/>
    </location>
</feature>
<evidence type="ECO:0000313" key="14">
    <source>
        <dbReference type="WBParaSite" id="maker-uti_cns_0005661-snap-gene-0.5-mRNA-1"/>
    </source>
</evidence>
<dbReference type="InterPro" id="IPR000157">
    <property type="entry name" value="TIR_dom"/>
</dbReference>
<feature type="region of interest" description="Disordered" evidence="11">
    <location>
        <begin position="1484"/>
        <end position="1518"/>
    </location>
</feature>
<keyword evidence="8" id="KW-0472">Membrane</keyword>
<protein>
    <submittedName>
        <fullName evidence="14">TIR domain-containing protein</fullName>
    </submittedName>
</protein>
<evidence type="ECO:0000256" key="6">
    <source>
        <dbReference type="ARBA" id="ARBA00022737"/>
    </source>
</evidence>
<evidence type="ECO:0000256" key="8">
    <source>
        <dbReference type="ARBA" id="ARBA00023136"/>
    </source>
</evidence>
<dbReference type="InterPro" id="IPR035897">
    <property type="entry name" value="Toll_tir_struct_dom_sf"/>
</dbReference>
<evidence type="ECO:0000256" key="7">
    <source>
        <dbReference type="ARBA" id="ARBA00022989"/>
    </source>
</evidence>
<comment type="subcellular location">
    <subcellularLocation>
        <location evidence="1">Membrane</location>
        <topology evidence="1">Single-pass membrane protein</topology>
    </subcellularLocation>
</comment>
<sequence length="1670" mass="187324">MLFSDGKKSQDYAEAPITEAGKRLRPCGLGTIRLGLGLLSPTLLRPSRHVRAVVQQQSQPVRGVAPTPQPLQSTIRSRLHIRYSRCSTLHSGNRSSDSLSFSLMTRTARERRRINSDSLLHCALYRLSLFSRKPRLSTSTACRLLSMAEAASSSMLDPTGASLSASYRRSRRSVSSLRTRSPTHSDTELSVSSARVLTASGFLTLAIARSSWGSMISFSPAAVMEMSLSVKFRNGASPMRDSRVFWMSSLCGNLPCQWNENAGELVLSTNSNRSKSFGDRITVNFFNAFNFRNDLCPNRVPICSAPRLSIKISDSPFGQQNISENSPRFADKSLFRSENDFRFGKFDKTRFSLNTNLHDVPMYNSSSLRHCSCRNSSDVISTIGQTDSLLQLSVTIFTGQLTGFIEAPRAFLRKAARYRVVGVRSRSHEKQKATKKQTICCAASSRTSPVQSCRFPTKCDCTIERKDPYLMCVKMENCLNQADMNAIAASINPNVCPVTHLKISCSKESKGREIEIQADLFKHSNWQHLKELTFGSPVNYVFKETKVLKHLKKLRYLEMQFMNIVTDLGRLSETMCCSVNLSELYFRGVTIKSRASTLGRNSFIGFRSLKKVTINSSPSMLKTIKYQFNTTAPSFQFEIYGNLPHGNFSSISLTNTANRSGLHLGLHGDDRSFQLDAPAQIEGFTLSSFSMTNYHLVSVGESPFADFQLQTIEISSSRLNEKLLKRLLRAASRVKDPALFNKLSVQFSLSKPGFPYDDFNRLCESLPWIREISISHSPISLSYPNKLLNCSQLRTLSLTNTKLNLLPPNVFSGLPKLKTLVLTNCHLYEFPKEALRQTPNLETLIMEKNNNMDVKATSLRGILPNLRSLDLSYASISAALVDAFMDQKNLTYLKLSNLHNNAWCTVDKTWFRGCDKLTNLDLSQNDMLSKALCHANGFLAPLRHLQHLNLRKCLVGRQTDGIIKSMLTNLTSLRTLDLEGNDIDKVKHILSVRMPNLTTLNLAKNSFSEFSSDLFITRTPNLKVLKLAANPIVSLRPAAFNRMPDLRVLFGGNQFVCSCDLVKFTDWMRQQYPIYQIENKGSWLSNAMCNKMPNGSHPISNVMLLDFRLSWWDCYSRRLIAVLSSAIGGLMVVFAVSSAVSRYRWKLRYALLAFCIRHGLVRGRKLQSEWTYDACFIYDETDSSVSEWVGDLVLKLETDLRLRLYEAERDAPVGSNMLDEAASAIDKSRQAVLVLSRGFLENRLNLYSAQWSSESLFMRRRSLAVLVMREKLSESELRFPECKVLHRLYRMCKRDRIVDCSGCGVGSNSANRLGLLLYDGADVSGRSQERGAEAAGTKSLLTSISTILTQNRFQSPELEKPLGLGLLSPTLLRPPRHGRAVVQQQSQPVRGVAPTPQPLQSTIRSRLHIRYSRCSTLHSGNRSSDSLSFSLMTRTARERRRINSDSLLHCALYKLSLFSRKPRLSTSTACRLLSMAEAASSSMLDPTGASLSASYRRSRRSVSSLRTRSPTHSDTELSVSSFRPLTSPCRMQNASSAYRSFQRYLETALLTANTTISPPIAEDNTAISLEVLKMSERCEEPVCMAQRLRQHVVLREVQVRQLVASTEPSLVDSAPCVVMQTSAKTWHCLCQFETLQTMESPSAAAFDVFRQPGVNVERLKNDFKYNLGDV</sequence>
<keyword evidence="13" id="KW-1185">Reference proteome</keyword>
<reference evidence="14" key="1">
    <citation type="submission" date="2016-11" db="UniProtKB">
        <authorList>
            <consortium name="WormBaseParasite"/>
        </authorList>
    </citation>
    <scope>IDENTIFICATION</scope>
</reference>
<evidence type="ECO:0000256" key="2">
    <source>
        <dbReference type="ARBA" id="ARBA00009634"/>
    </source>
</evidence>
<dbReference type="Gene3D" id="3.40.50.10140">
    <property type="entry name" value="Toll/interleukin-1 receptor homology (TIR) domain"/>
    <property type="match status" value="1"/>
</dbReference>
<evidence type="ECO:0000256" key="10">
    <source>
        <dbReference type="ARBA" id="ARBA00023180"/>
    </source>
</evidence>
<dbReference type="SMART" id="SM00369">
    <property type="entry name" value="LRR_TYP"/>
    <property type="match status" value="6"/>
</dbReference>
<keyword evidence="5" id="KW-0732">Signal</keyword>
<organism evidence="13 14">
    <name type="scientific">Macrostomum lignano</name>
    <dbReference type="NCBI Taxonomy" id="282301"/>
    <lineage>
        <taxon>Eukaryota</taxon>
        <taxon>Metazoa</taxon>
        <taxon>Spiralia</taxon>
        <taxon>Lophotrochozoa</taxon>
        <taxon>Platyhelminthes</taxon>
        <taxon>Rhabditophora</taxon>
        <taxon>Macrostomorpha</taxon>
        <taxon>Macrostomida</taxon>
        <taxon>Macrostomidae</taxon>
        <taxon>Macrostomum</taxon>
    </lineage>
</organism>
<dbReference type="GO" id="GO:0007165">
    <property type="term" value="P:signal transduction"/>
    <property type="evidence" value="ECO:0007669"/>
    <property type="project" value="InterPro"/>
</dbReference>
<dbReference type="WBParaSite" id="maker-uti_cns_0005661-snap-gene-0.5-mRNA-1">
    <property type="protein sequence ID" value="maker-uti_cns_0005661-snap-gene-0.5-mRNA-1"/>
    <property type="gene ID" value="maker-uti_cns_0005661-snap-gene-0.5"/>
</dbReference>
<dbReference type="PROSITE" id="PS51450">
    <property type="entry name" value="LRR"/>
    <property type="match status" value="1"/>
</dbReference>
<dbReference type="PROSITE" id="PS50104">
    <property type="entry name" value="TIR"/>
    <property type="match status" value="1"/>
</dbReference>
<keyword evidence="9" id="KW-0675">Receptor</keyword>
<dbReference type="InterPro" id="IPR032675">
    <property type="entry name" value="LRR_dom_sf"/>
</dbReference>
<evidence type="ECO:0000313" key="13">
    <source>
        <dbReference type="Proteomes" id="UP000095280"/>
    </source>
</evidence>
<keyword evidence="10" id="KW-0325">Glycoprotein</keyword>